<comment type="subcellular location">
    <subcellularLocation>
        <location evidence="1">Cell membrane</location>
        <topology evidence="1">Multi-pass membrane protein</topology>
    </subcellularLocation>
</comment>
<keyword evidence="13" id="KW-1185">Reference proteome</keyword>
<feature type="transmembrane region" description="Helical" evidence="9">
    <location>
        <begin position="396"/>
        <end position="417"/>
    </location>
</feature>
<evidence type="ECO:0000256" key="7">
    <source>
        <dbReference type="ARBA" id="ARBA00023136"/>
    </source>
</evidence>
<evidence type="ECO:0000256" key="5">
    <source>
        <dbReference type="ARBA" id="ARBA00022692"/>
    </source>
</evidence>
<comment type="caution">
    <text evidence="12">The sequence shown here is derived from an EMBL/GenBank/DDBJ whole genome shotgun (WGS) entry which is preliminary data.</text>
</comment>
<evidence type="ECO:0000256" key="3">
    <source>
        <dbReference type="ARBA" id="ARBA00022676"/>
    </source>
</evidence>
<dbReference type="GO" id="GO:0005886">
    <property type="term" value="C:plasma membrane"/>
    <property type="evidence" value="ECO:0007669"/>
    <property type="project" value="UniProtKB-SubCell"/>
</dbReference>
<dbReference type="PANTHER" id="PTHR33908:SF3">
    <property type="entry name" value="UNDECAPRENYL PHOSPHATE-ALPHA-4-AMINO-4-DEOXY-L-ARABINOSE ARABINOSYL TRANSFERASE"/>
    <property type="match status" value="1"/>
</dbReference>
<evidence type="ECO:0000313" key="13">
    <source>
        <dbReference type="Proteomes" id="UP000619260"/>
    </source>
</evidence>
<name>A0A8J3YR26_9ACTN</name>
<reference evidence="12" key="1">
    <citation type="submission" date="2021-01" db="EMBL/GenBank/DDBJ databases">
        <title>Whole genome shotgun sequence of Virgisporangium aliadipatigenens NBRC 105644.</title>
        <authorList>
            <person name="Komaki H."/>
            <person name="Tamura T."/>
        </authorList>
    </citation>
    <scope>NUCLEOTIDE SEQUENCE</scope>
    <source>
        <strain evidence="12">NBRC 105644</strain>
    </source>
</reference>
<feature type="transmembrane region" description="Helical" evidence="9">
    <location>
        <begin position="454"/>
        <end position="475"/>
    </location>
</feature>
<dbReference type="PANTHER" id="PTHR33908">
    <property type="entry name" value="MANNOSYLTRANSFERASE YKCB-RELATED"/>
    <property type="match status" value="1"/>
</dbReference>
<dbReference type="Pfam" id="PF13231">
    <property type="entry name" value="PMT_2"/>
    <property type="match status" value="1"/>
</dbReference>
<feature type="domain" description="Glycosyltransferase RgtA/B/C/D-like" evidence="10">
    <location>
        <begin position="107"/>
        <end position="270"/>
    </location>
</feature>
<feature type="transmembrane region" description="Helical" evidence="9">
    <location>
        <begin position="49"/>
        <end position="68"/>
    </location>
</feature>
<feature type="region of interest" description="Disordered" evidence="8">
    <location>
        <begin position="1"/>
        <end position="31"/>
    </location>
</feature>
<gene>
    <name evidence="12" type="ORF">Val02_58080</name>
</gene>
<keyword evidence="5 9" id="KW-0812">Transmembrane</keyword>
<feature type="region of interest" description="Disordered" evidence="8">
    <location>
        <begin position="532"/>
        <end position="612"/>
    </location>
</feature>
<keyword evidence="6 9" id="KW-1133">Transmembrane helix</keyword>
<protein>
    <recommendedName>
        <fullName evidence="14">Glycosyl transferase</fullName>
    </recommendedName>
</protein>
<evidence type="ECO:0000256" key="4">
    <source>
        <dbReference type="ARBA" id="ARBA00022679"/>
    </source>
</evidence>
<sequence length="730" mass="74064">MTAQTDPAAAPAAPEAAEASDRTAAEASAPTARRRAARLLRGPADDPRWIRPAVLALLAATGVFYVWGLSASGWANAYYAAAVQAGSQSWKAWFFGSFDAANAITVDKTPGALWVMGLSARLFGMNSWSMLVPEALMGVATVGLLYATVRRSLAGRLSRGGAAAAGLLAGAVLATTPVAVLMFRFNNPDALLVLLLVAAVWATLRAAERGSLKWLLLAGAFVGFGYLAKMLQALVVLPPLALLYFVVAPVGVWKRVWHLLAAGGVMVASAGWWVAAVELWPASSRPYIGGSQNNSIVELTLGYNGLGRLTGNEVGSVGGGNGGAWGQTGWTRMFDAEIGGQISWLLPAALILLVAGLVVTGRAPRTDRTRAGLIVWGGWLLVTGVVFSQMQGIFHAYYTVALAPAVGALVGTGAALLWSRRHTVWAPLVLAATVAGSAVWAYTLLGRSADWQPWLRPTVLVGGLVAAAGLALTALPGRARSALGRFHLAPLAAAVAIAAAMAAPVGYSLETVSAGKEGSIVTAGPAVAGGMGRGGGGRFPGGGAPGAPGGQNGFPGGQRPDGNGGNGQRQDGGRFQGRPPTGGAQAAQPPGAQGAQGGPGGQRAGGGMGGLLNASTPDAELVALLNQDADRYTWIAATVGSQNAAGIQLALGKPVMSIGGFNGSDPAPTLAQFQEYVAQGRVHYFIGGGGFGGGRQNGGSNAGSEIATWVAASYPAKTVGGQTVYDLTAK</sequence>
<organism evidence="12 13">
    <name type="scientific">Virgisporangium aliadipatigenens</name>
    <dbReference type="NCBI Taxonomy" id="741659"/>
    <lineage>
        <taxon>Bacteria</taxon>
        <taxon>Bacillati</taxon>
        <taxon>Actinomycetota</taxon>
        <taxon>Actinomycetes</taxon>
        <taxon>Micromonosporales</taxon>
        <taxon>Micromonosporaceae</taxon>
        <taxon>Virgisporangium</taxon>
    </lineage>
</organism>
<evidence type="ECO:0008006" key="14">
    <source>
        <dbReference type="Google" id="ProtNLM"/>
    </source>
</evidence>
<dbReference type="InterPro" id="IPR038731">
    <property type="entry name" value="RgtA/B/C-like"/>
</dbReference>
<feature type="transmembrane region" description="Helical" evidence="9">
    <location>
        <begin position="161"/>
        <end position="184"/>
    </location>
</feature>
<dbReference type="InterPro" id="IPR050297">
    <property type="entry name" value="LipidA_mod_glycosyltrf_83"/>
</dbReference>
<dbReference type="Proteomes" id="UP000619260">
    <property type="component" value="Unassembled WGS sequence"/>
</dbReference>
<feature type="compositionally biased region" description="Gly residues" evidence="8">
    <location>
        <begin position="594"/>
        <end position="610"/>
    </location>
</feature>
<keyword evidence="3" id="KW-0328">Glycosyltransferase</keyword>
<keyword evidence="7 9" id="KW-0472">Membrane</keyword>
<feature type="transmembrane region" description="Helical" evidence="9">
    <location>
        <begin position="259"/>
        <end position="277"/>
    </location>
</feature>
<evidence type="ECO:0000256" key="2">
    <source>
        <dbReference type="ARBA" id="ARBA00022475"/>
    </source>
</evidence>
<feature type="transmembrane region" description="Helical" evidence="9">
    <location>
        <begin position="234"/>
        <end position="252"/>
    </location>
</feature>
<dbReference type="GO" id="GO:0010041">
    <property type="term" value="P:response to iron(III) ion"/>
    <property type="evidence" value="ECO:0007669"/>
    <property type="project" value="TreeGrafter"/>
</dbReference>
<keyword evidence="2" id="KW-1003">Cell membrane</keyword>
<dbReference type="RefSeq" id="WP_203902390.1">
    <property type="nucleotide sequence ID" value="NZ_BOPF01000023.1"/>
</dbReference>
<evidence type="ECO:0000259" key="10">
    <source>
        <dbReference type="Pfam" id="PF13231"/>
    </source>
</evidence>
<evidence type="ECO:0000259" key="11">
    <source>
        <dbReference type="Pfam" id="PF24878"/>
    </source>
</evidence>
<evidence type="ECO:0000313" key="12">
    <source>
        <dbReference type="EMBL" id="GIJ48922.1"/>
    </source>
</evidence>
<dbReference type="GO" id="GO:0009103">
    <property type="term" value="P:lipopolysaccharide biosynthetic process"/>
    <property type="evidence" value="ECO:0007669"/>
    <property type="project" value="UniProtKB-ARBA"/>
</dbReference>
<feature type="transmembrane region" description="Helical" evidence="9">
    <location>
        <begin position="487"/>
        <end position="507"/>
    </location>
</feature>
<dbReference type="InterPro" id="IPR056785">
    <property type="entry name" value="YkcA/B-like_C"/>
</dbReference>
<dbReference type="Pfam" id="PF24878">
    <property type="entry name" value="YkcB_C"/>
    <property type="match status" value="1"/>
</dbReference>
<feature type="domain" description="Putative mannosyltransferase YkcA/B-like C-terminal" evidence="11">
    <location>
        <begin position="621"/>
        <end position="712"/>
    </location>
</feature>
<proteinExistence type="predicted"/>
<feature type="transmembrane region" description="Helical" evidence="9">
    <location>
        <begin position="424"/>
        <end position="442"/>
    </location>
</feature>
<dbReference type="EMBL" id="BOPF01000023">
    <property type="protein sequence ID" value="GIJ48922.1"/>
    <property type="molecule type" value="Genomic_DNA"/>
</dbReference>
<accession>A0A8J3YR26</accession>
<feature type="transmembrane region" description="Helical" evidence="9">
    <location>
        <begin position="342"/>
        <end position="359"/>
    </location>
</feature>
<feature type="compositionally biased region" description="Low complexity" evidence="8">
    <location>
        <begin position="1"/>
        <end position="17"/>
    </location>
</feature>
<evidence type="ECO:0000256" key="9">
    <source>
        <dbReference type="SAM" id="Phobius"/>
    </source>
</evidence>
<evidence type="ECO:0000256" key="1">
    <source>
        <dbReference type="ARBA" id="ARBA00004651"/>
    </source>
</evidence>
<dbReference type="GO" id="GO:0016763">
    <property type="term" value="F:pentosyltransferase activity"/>
    <property type="evidence" value="ECO:0007669"/>
    <property type="project" value="TreeGrafter"/>
</dbReference>
<evidence type="ECO:0000256" key="8">
    <source>
        <dbReference type="SAM" id="MobiDB-lite"/>
    </source>
</evidence>
<feature type="compositionally biased region" description="Gly residues" evidence="8">
    <location>
        <begin position="532"/>
        <end position="556"/>
    </location>
</feature>
<feature type="transmembrane region" description="Helical" evidence="9">
    <location>
        <begin position="128"/>
        <end position="149"/>
    </location>
</feature>
<evidence type="ECO:0000256" key="6">
    <source>
        <dbReference type="ARBA" id="ARBA00022989"/>
    </source>
</evidence>
<keyword evidence="4" id="KW-0808">Transferase</keyword>
<feature type="compositionally biased region" description="Low complexity" evidence="8">
    <location>
        <begin position="576"/>
        <end position="593"/>
    </location>
</feature>
<dbReference type="AlphaFoldDB" id="A0A8J3YR26"/>
<feature type="transmembrane region" description="Helical" evidence="9">
    <location>
        <begin position="371"/>
        <end position="390"/>
    </location>
</feature>
<feature type="transmembrane region" description="Helical" evidence="9">
    <location>
        <begin position="190"/>
        <end position="207"/>
    </location>
</feature>